<sequence length="54" mass="6286">VTLNEQAAIFLYMCRTGLSVQHVGERFQRSNETITIYFCKILHAISLGPFYNKY</sequence>
<proteinExistence type="predicted"/>
<name>A0A5C3KP80_COPMA</name>
<dbReference type="Proteomes" id="UP000307440">
    <property type="component" value="Unassembled WGS sequence"/>
</dbReference>
<accession>A0A5C3KP80</accession>
<protein>
    <recommendedName>
        <fullName evidence="1">DUF8040 domain-containing protein</fullName>
    </recommendedName>
</protein>
<organism evidence="2 3">
    <name type="scientific">Coprinopsis marcescibilis</name>
    <name type="common">Agaric fungus</name>
    <name type="synonym">Psathyrella marcescibilis</name>
    <dbReference type="NCBI Taxonomy" id="230819"/>
    <lineage>
        <taxon>Eukaryota</taxon>
        <taxon>Fungi</taxon>
        <taxon>Dikarya</taxon>
        <taxon>Basidiomycota</taxon>
        <taxon>Agaricomycotina</taxon>
        <taxon>Agaricomycetes</taxon>
        <taxon>Agaricomycetidae</taxon>
        <taxon>Agaricales</taxon>
        <taxon>Agaricineae</taxon>
        <taxon>Psathyrellaceae</taxon>
        <taxon>Coprinopsis</taxon>
    </lineage>
</organism>
<feature type="domain" description="DUF8040" evidence="1">
    <location>
        <begin position="1"/>
        <end position="45"/>
    </location>
</feature>
<evidence type="ECO:0000313" key="2">
    <source>
        <dbReference type="EMBL" id="TFK22184.1"/>
    </source>
</evidence>
<dbReference type="InterPro" id="IPR058353">
    <property type="entry name" value="DUF8040"/>
</dbReference>
<dbReference type="EMBL" id="ML210247">
    <property type="protein sequence ID" value="TFK22184.1"/>
    <property type="molecule type" value="Genomic_DNA"/>
</dbReference>
<evidence type="ECO:0000313" key="3">
    <source>
        <dbReference type="Proteomes" id="UP000307440"/>
    </source>
</evidence>
<dbReference type="OrthoDB" id="1681765at2759"/>
<feature type="non-terminal residue" evidence="2">
    <location>
        <position position="1"/>
    </location>
</feature>
<reference evidence="2 3" key="1">
    <citation type="journal article" date="2019" name="Nat. Ecol. Evol.">
        <title>Megaphylogeny resolves global patterns of mushroom evolution.</title>
        <authorList>
            <person name="Varga T."/>
            <person name="Krizsan K."/>
            <person name="Foldi C."/>
            <person name="Dima B."/>
            <person name="Sanchez-Garcia M."/>
            <person name="Sanchez-Ramirez S."/>
            <person name="Szollosi G.J."/>
            <person name="Szarkandi J.G."/>
            <person name="Papp V."/>
            <person name="Albert L."/>
            <person name="Andreopoulos W."/>
            <person name="Angelini C."/>
            <person name="Antonin V."/>
            <person name="Barry K.W."/>
            <person name="Bougher N.L."/>
            <person name="Buchanan P."/>
            <person name="Buyck B."/>
            <person name="Bense V."/>
            <person name="Catcheside P."/>
            <person name="Chovatia M."/>
            <person name="Cooper J."/>
            <person name="Damon W."/>
            <person name="Desjardin D."/>
            <person name="Finy P."/>
            <person name="Geml J."/>
            <person name="Haridas S."/>
            <person name="Hughes K."/>
            <person name="Justo A."/>
            <person name="Karasinski D."/>
            <person name="Kautmanova I."/>
            <person name="Kiss B."/>
            <person name="Kocsube S."/>
            <person name="Kotiranta H."/>
            <person name="LaButti K.M."/>
            <person name="Lechner B.E."/>
            <person name="Liimatainen K."/>
            <person name="Lipzen A."/>
            <person name="Lukacs Z."/>
            <person name="Mihaltcheva S."/>
            <person name="Morgado L.N."/>
            <person name="Niskanen T."/>
            <person name="Noordeloos M.E."/>
            <person name="Ohm R.A."/>
            <person name="Ortiz-Santana B."/>
            <person name="Ovrebo C."/>
            <person name="Racz N."/>
            <person name="Riley R."/>
            <person name="Savchenko A."/>
            <person name="Shiryaev A."/>
            <person name="Soop K."/>
            <person name="Spirin V."/>
            <person name="Szebenyi C."/>
            <person name="Tomsovsky M."/>
            <person name="Tulloss R.E."/>
            <person name="Uehling J."/>
            <person name="Grigoriev I.V."/>
            <person name="Vagvolgyi C."/>
            <person name="Papp T."/>
            <person name="Martin F.M."/>
            <person name="Miettinen O."/>
            <person name="Hibbett D.S."/>
            <person name="Nagy L.G."/>
        </authorList>
    </citation>
    <scope>NUCLEOTIDE SEQUENCE [LARGE SCALE GENOMIC DNA]</scope>
    <source>
        <strain evidence="2 3">CBS 121175</strain>
    </source>
</reference>
<evidence type="ECO:0000259" key="1">
    <source>
        <dbReference type="Pfam" id="PF26138"/>
    </source>
</evidence>
<dbReference type="AlphaFoldDB" id="A0A5C3KP80"/>
<keyword evidence="3" id="KW-1185">Reference proteome</keyword>
<gene>
    <name evidence="2" type="ORF">FA15DRAFT_556361</name>
</gene>
<feature type="non-terminal residue" evidence="2">
    <location>
        <position position="54"/>
    </location>
</feature>
<dbReference type="Pfam" id="PF26138">
    <property type="entry name" value="DUF8040"/>
    <property type="match status" value="1"/>
</dbReference>
<dbReference type="STRING" id="230819.A0A5C3KP80"/>